<dbReference type="InterPro" id="IPR029041">
    <property type="entry name" value="FAD-linked_oxidoreductase-like"/>
</dbReference>
<reference evidence="5 6" key="1">
    <citation type="submission" date="2017-07" db="EMBL/GenBank/DDBJ databases">
        <title>Leptospira spp. isolated from tropical soils.</title>
        <authorList>
            <person name="Thibeaux R."/>
            <person name="Iraola G."/>
            <person name="Ferres I."/>
            <person name="Bierque E."/>
            <person name="Girault D."/>
            <person name="Soupe-Gilbert M.-E."/>
            <person name="Picardeau M."/>
            <person name="Goarant C."/>
        </authorList>
    </citation>
    <scope>NUCLEOTIDE SEQUENCE [LARGE SCALE GENOMIC DNA]</scope>
    <source>
        <strain evidence="5 6">FH4-C-A2</strain>
    </source>
</reference>
<feature type="domain" description="Proline dehydrogenase" evidence="3">
    <location>
        <begin position="142"/>
        <end position="441"/>
    </location>
</feature>
<keyword evidence="2" id="KW-0812">Transmembrane</keyword>
<dbReference type="EMBL" id="NPDR01000004">
    <property type="protein sequence ID" value="PJZ49175.1"/>
    <property type="molecule type" value="Genomic_DNA"/>
</dbReference>
<comment type="caution">
    <text evidence="5">The sequence shown here is derived from an EMBL/GenBank/DDBJ whole genome shotgun (WGS) entry which is preliminary data.</text>
</comment>
<dbReference type="OrthoDB" id="9773461at2"/>
<keyword evidence="6" id="KW-1185">Reference proteome</keyword>
<dbReference type="Pfam" id="PF01619">
    <property type="entry name" value="Pro_dh"/>
    <property type="match status" value="1"/>
</dbReference>
<dbReference type="GO" id="GO:0071949">
    <property type="term" value="F:FAD binding"/>
    <property type="evidence" value="ECO:0007669"/>
    <property type="project" value="TreeGrafter"/>
</dbReference>
<sequence length="462" mass="53060">MKATEENEPKIITSSPDLQDKILEKGKELFRLSDSFEDSFFSTYRLFSKSLLFLENRPLLKLQAFRFADLFPSLSSLSSISRYIRIYFVETPTELPKWILLFLSLLLSNPLSSVFVAVGAKIGIRLTAKFFILGRTYGSDRKKIIDRYKNGICSTIDILGEAVLSEKEAERYISEYLLLLEEVSKDKEISEIRDSQFPGEPTGNVSVKCSSLYSQLDPLAHESSVTHLMKKLRPILSSAVSKNIFINLDMEQYETKDIIMDTAFRIFAEPEFQDYPHFGIVVQAYLKVSQKDLQRVIEYSKKRKYPLTVRLVKGAYWEYEMTQSAQKGWEPPVFLIKSETDRNYEECSALLLKSYPHIRPAFGSHNIRSLSSAFVKAAEYSVPENFFEVQMLYGMGNSYKQAIRSLGISVREYSPIGEVIPGMAYLVRRLLENSTNEGFLKNINANSKDRERLLYLENSKSK</sequence>
<evidence type="ECO:0000259" key="3">
    <source>
        <dbReference type="Pfam" id="PF01619"/>
    </source>
</evidence>
<evidence type="ECO:0000313" key="6">
    <source>
        <dbReference type="Proteomes" id="UP000231926"/>
    </source>
</evidence>
<dbReference type="AlphaFoldDB" id="A0A2M9YC88"/>
<evidence type="ECO:0000259" key="4">
    <source>
        <dbReference type="Pfam" id="PF18083"/>
    </source>
</evidence>
<keyword evidence="2" id="KW-0472">Membrane</keyword>
<accession>A0A2M9YC88</accession>
<dbReference type="GO" id="GO:0004657">
    <property type="term" value="F:proline dehydrogenase activity"/>
    <property type="evidence" value="ECO:0007669"/>
    <property type="project" value="InterPro"/>
</dbReference>
<evidence type="ECO:0000256" key="2">
    <source>
        <dbReference type="SAM" id="Phobius"/>
    </source>
</evidence>
<evidence type="ECO:0000313" key="5">
    <source>
        <dbReference type="EMBL" id="PJZ49175.1"/>
    </source>
</evidence>
<dbReference type="InterPro" id="IPR015659">
    <property type="entry name" value="Proline_oxidase"/>
</dbReference>
<protein>
    <submittedName>
        <fullName evidence="5">1-pyrroline-5-carboxylate dehydrogenase</fullName>
    </submittedName>
</protein>
<dbReference type="GO" id="GO:0010133">
    <property type="term" value="P:L-proline catabolic process to L-glutamate"/>
    <property type="evidence" value="ECO:0007669"/>
    <property type="project" value="TreeGrafter"/>
</dbReference>
<proteinExistence type="predicted"/>
<feature type="transmembrane region" description="Helical" evidence="2">
    <location>
        <begin position="98"/>
        <end position="120"/>
    </location>
</feature>
<dbReference type="PANTHER" id="PTHR13914:SF0">
    <property type="entry name" value="PROLINE DEHYDROGENASE 1, MITOCHONDRIAL"/>
    <property type="match status" value="1"/>
</dbReference>
<dbReference type="InterPro" id="IPR041514">
    <property type="entry name" value="PutA_N"/>
</dbReference>
<dbReference type="SUPFAM" id="SSF51730">
    <property type="entry name" value="FAD-linked oxidoreductase"/>
    <property type="match status" value="1"/>
</dbReference>
<dbReference type="Pfam" id="PF18083">
    <property type="entry name" value="PutA_N"/>
    <property type="match status" value="1"/>
</dbReference>
<dbReference type="Gene3D" id="3.20.20.220">
    <property type="match status" value="1"/>
</dbReference>
<keyword evidence="1" id="KW-0560">Oxidoreductase</keyword>
<dbReference type="Proteomes" id="UP000231926">
    <property type="component" value="Unassembled WGS sequence"/>
</dbReference>
<gene>
    <name evidence="5" type="ORF">CH362_10240</name>
</gene>
<name>A0A2M9YC88_9LEPT</name>
<organism evidence="5 6">
    <name type="scientific">Leptospira saintgironsiae</name>
    <dbReference type="NCBI Taxonomy" id="2023183"/>
    <lineage>
        <taxon>Bacteria</taxon>
        <taxon>Pseudomonadati</taxon>
        <taxon>Spirochaetota</taxon>
        <taxon>Spirochaetia</taxon>
        <taxon>Leptospirales</taxon>
        <taxon>Leptospiraceae</taxon>
        <taxon>Leptospira</taxon>
    </lineage>
</organism>
<dbReference type="PANTHER" id="PTHR13914">
    <property type="entry name" value="PROLINE OXIDASE"/>
    <property type="match status" value="1"/>
</dbReference>
<evidence type="ECO:0000256" key="1">
    <source>
        <dbReference type="ARBA" id="ARBA00023002"/>
    </source>
</evidence>
<feature type="domain" description="Proline utilization A N-terminal" evidence="4">
    <location>
        <begin position="21"/>
        <end position="131"/>
    </location>
</feature>
<keyword evidence="2" id="KW-1133">Transmembrane helix</keyword>
<dbReference type="InterPro" id="IPR002872">
    <property type="entry name" value="Proline_DH_dom"/>
</dbReference>